<dbReference type="OrthoDB" id="8592010at2"/>
<dbReference type="PANTHER" id="PTHR39369:SF6">
    <property type="entry name" value="LIN-24 (TWENTY-FOUR) LIKE"/>
    <property type="match status" value="1"/>
</dbReference>
<sequence length="270" mass="30317">MPNPDLDSVFKQYGDWWCKEHGGKCDRMNPVQSGYEDRRLVISDMRAEYYDEPKTEMIPQVGAKQVLTNRTSVEQSQTVSLSKTTTSTFTWSLQEGFKIGMSVKFAVGVPPIASAETTISGELSFSATETKTSTEQRSWQVNQPIKVPANTEVEATLFVDERKFSQRFHSKCTLSGYVCSNSPDRIDGHYFWFHSVRDIFTRFPQPGFRVSGNVVLYEGDGMFEGLMGIRTRLDITERALGGDRQLLRSFSIPDPINGAGVAGVHDLVEM</sequence>
<dbReference type="EMBL" id="WMIE01000014">
    <property type="protein sequence ID" value="MTH79357.1"/>
    <property type="molecule type" value="Genomic_DNA"/>
</dbReference>
<protein>
    <submittedName>
        <fullName evidence="1">Uncharacterized protein</fullName>
    </submittedName>
</protein>
<dbReference type="CDD" id="cd20237">
    <property type="entry name" value="PFM_LIN24-like"/>
    <property type="match status" value="1"/>
</dbReference>
<dbReference type="AlphaFoldDB" id="A0A6L6JFJ9"/>
<gene>
    <name evidence="1" type="ORF">GL286_16690</name>
</gene>
<evidence type="ECO:0000313" key="1">
    <source>
        <dbReference type="EMBL" id="MTH79357.1"/>
    </source>
</evidence>
<dbReference type="Pfam" id="PF03318">
    <property type="entry name" value="ETX_MTX2"/>
    <property type="match status" value="1"/>
</dbReference>
<dbReference type="SUPFAM" id="SSF56973">
    <property type="entry name" value="Aerolisin/ETX pore-forming domain"/>
    <property type="match status" value="1"/>
</dbReference>
<dbReference type="Proteomes" id="UP000478183">
    <property type="component" value="Unassembled WGS sequence"/>
</dbReference>
<dbReference type="PANTHER" id="PTHR39369">
    <property type="entry name" value="LIN-24 (TWENTY-FOUR) LIKE"/>
    <property type="match status" value="1"/>
</dbReference>
<dbReference type="Gene3D" id="2.170.15.10">
    <property type="entry name" value="Proaerolysin, chain A, domain 3"/>
    <property type="match status" value="1"/>
</dbReference>
<evidence type="ECO:0000313" key="2">
    <source>
        <dbReference type="Proteomes" id="UP000478183"/>
    </source>
</evidence>
<accession>A0A6L6JFJ9</accession>
<dbReference type="InterPro" id="IPR004991">
    <property type="entry name" value="Aerolysin-like"/>
</dbReference>
<name>A0A6L6JFJ9_9RHOB</name>
<comment type="caution">
    <text evidence="1">The sequence shown here is derived from an EMBL/GenBank/DDBJ whole genome shotgun (WGS) entry which is preliminary data.</text>
</comment>
<reference evidence="1 2" key="1">
    <citation type="submission" date="2019-11" db="EMBL/GenBank/DDBJ databases">
        <authorList>
            <person name="Dong K."/>
        </authorList>
    </citation>
    <scope>NUCLEOTIDE SEQUENCE [LARGE SCALE GENOMIC DNA]</scope>
    <source>
        <strain evidence="1 2">NBRC 111993</strain>
    </source>
</reference>
<keyword evidence="2" id="KW-1185">Reference proteome</keyword>
<proteinExistence type="predicted"/>
<dbReference type="RefSeq" id="WP_155096715.1">
    <property type="nucleotide sequence ID" value="NZ_WMIE01000014.1"/>
</dbReference>
<organism evidence="1 2">
    <name type="scientific">Paracoccus aestuariivivens</name>
    <dbReference type="NCBI Taxonomy" id="1820333"/>
    <lineage>
        <taxon>Bacteria</taxon>
        <taxon>Pseudomonadati</taxon>
        <taxon>Pseudomonadota</taxon>
        <taxon>Alphaproteobacteria</taxon>
        <taxon>Rhodobacterales</taxon>
        <taxon>Paracoccaceae</taxon>
        <taxon>Paracoccus</taxon>
    </lineage>
</organism>